<organism evidence="3 4">
    <name type="scientific">Operophtera brumata</name>
    <name type="common">Winter moth</name>
    <name type="synonym">Phalaena brumata</name>
    <dbReference type="NCBI Taxonomy" id="104452"/>
    <lineage>
        <taxon>Eukaryota</taxon>
        <taxon>Metazoa</taxon>
        <taxon>Ecdysozoa</taxon>
        <taxon>Arthropoda</taxon>
        <taxon>Hexapoda</taxon>
        <taxon>Insecta</taxon>
        <taxon>Pterygota</taxon>
        <taxon>Neoptera</taxon>
        <taxon>Endopterygota</taxon>
        <taxon>Lepidoptera</taxon>
        <taxon>Glossata</taxon>
        <taxon>Ditrysia</taxon>
        <taxon>Geometroidea</taxon>
        <taxon>Geometridae</taxon>
        <taxon>Larentiinae</taxon>
        <taxon>Operophtera</taxon>
    </lineage>
</organism>
<protein>
    <submittedName>
        <fullName evidence="3">Putative Fasciclin-2</fullName>
    </submittedName>
</protein>
<evidence type="ECO:0000259" key="2">
    <source>
        <dbReference type="Pfam" id="PF08205"/>
    </source>
</evidence>
<dbReference type="Gene3D" id="2.60.40.10">
    <property type="entry name" value="Immunoglobulins"/>
    <property type="match status" value="1"/>
</dbReference>
<accession>A0A0L7KP54</accession>
<evidence type="ECO:0000313" key="3">
    <source>
        <dbReference type="EMBL" id="KOB64734.1"/>
    </source>
</evidence>
<keyword evidence="4" id="KW-1185">Reference proteome</keyword>
<feature type="domain" description="CD80-like immunoglobulin C2-set" evidence="2">
    <location>
        <begin position="121"/>
        <end position="175"/>
    </location>
</feature>
<dbReference type="InterPro" id="IPR013162">
    <property type="entry name" value="CD80_C2-set"/>
</dbReference>
<proteinExistence type="predicted"/>
<gene>
    <name evidence="3" type="ORF">OBRU01_23649</name>
</gene>
<feature type="non-terminal residue" evidence="3">
    <location>
        <position position="196"/>
    </location>
</feature>
<dbReference type="Pfam" id="PF08205">
    <property type="entry name" value="C2-set_2"/>
    <property type="match status" value="1"/>
</dbReference>
<comment type="caution">
    <text evidence="3">The sequence shown here is derived from an EMBL/GenBank/DDBJ whole genome shotgun (WGS) entry which is preliminary data.</text>
</comment>
<dbReference type="EMBL" id="JTDY01008110">
    <property type="protein sequence ID" value="KOB64734.1"/>
    <property type="molecule type" value="Genomic_DNA"/>
</dbReference>
<feature type="non-terminal residue" evidence="3">
    <location>
        <position position="1"/>
    </location>
</feature>
<dbReference type="AlphaFoldDB" id="A0A0L7KP54"/>
<keyword evidence="1" id="KW-1015">Disulfide bond</keyword>
<evidence type="ECO:0000313" key="4">
    <source>
        <dbReference type="Proteomes" id="UP000037510"/>
    </source>
</evidence>
<sequence>LDETSVWNPVVLADILEESCQHLNRIYVSLVTNTTALKKTSKIADSVLYRDNRDLRGGGEEPGPASERYRLVTSDSEGLDKLQIVALLCTLFYSSRIQNVETRSYTTKFSTYLQHSAVNIGGKPQASLSWWSDQRLLKDTSSALSEHRVRSDLMYGPLREEDHGRVITCFANNNDRTAPLSIDVVVDMFCESINVV</sequence>
<reference evidence="3 4" key="1">
    <citation type="journal article" date="2015" name="Genome Biol. Evol.">
        <title>The genome of winter moth (Operophtera brumata) provides a genomic perspective on sexual dimorphism and phenology.</title>
        <authorList>
            <person name="Derks M.F."/>
            <person name="Smit S."/>
            <person name="Salis L."/>
            <person name="Schijlen E."/>
            <person name="Bossers A."/>
            <person name="Mateman C."/>
            <person name="Pijl A.S."/>
            <person name="de Ridder D."/>
            <person name="Groenen M.A."/>
            <person name="Visser M.E."/>
            <person name="Megens H.J."/>
        </authorList>
    </citation>
    <scope>NUCLEOTIDE SEQUENCE [LARGE SCALE GENOMIC DNA]</scope>
    <source>
        <strain evidence="3">WM2013NL</strain>
        <tissue evidence="3">Head and thorax</tissue>
    </source>
</reference>
<evidence type="ECO:0000256" key="1">
    <source>
        <dbReference type="ARBA" id="ARBA00023157"/>
    </source>
</evidence>
<dbReference type="InterPro" id="IPR013783">
    <property type="entry name" value="Ig-like_fold"/>
</dbReference>
<name>A0A0L7KP54_OPEBR</name>
<dbReference type="Proteomes" id="UP000037510">
    <property type="component" value="Unassembled WGS sequence"/>
</dbReference>